<keyword evidence="2" id="KW-1185">Reference proteome</keyword>
<organism evidence="1 2">
    <name type="scientific">Araneus ventricosus</name>
    <name type="common">Orbweaver spider</name>
    <name type="synonym">Epeira ventricosa</name>
    <dbReference type="NCBI Taxonomy" id="182803"/>
    <lineage>
        <taxon>Eukaryota</taxon>
        <taxon>Metazoa</taxon>
        <taxon>Ecdysozoa</taxon>
        <taxon>Arthropoda</taxon>
        <taxon>Chelicerata</taxon>
        <taxon>Arachnida</taxon>
        <taxon>Araneae</taxon>
        <taxon>Araneomorphae</taxon>
        <taxon>Entelegynae</taxon>
        <taxon>Araneoidea</taxon>
        <taxon>Araneidae</taxon>
        <taxon>Araneus</taxon>
    </lineage>
</organism>
<reference evidence="1 2" key="1">
    <citation type="journal article" date="2019" name="Sci. Rep.">
        <title>Orb-weaving spider Araneus ventricosus genome elucidates the spidroin gene catalogue.</title>
        <authorList>
            <person name="Kono N."/>
            <person name="Nakamura H."/>
            <person name="Ohtoshi R."/>
            <person name="Moran D.A.P."/>
            <person name="Shinohara A."/>
            <person name="Yoshida Y."/>
            <person name="Fujiwara M."/>
            <person name="Mori M."/>
            <person name="Tomita M."/>
            <person name="Arakawa K."/>
        </authorList>
    </citation>
    <scope>NUCLEOTIDE SEQUENCE [LARGE SCALE GENOMIC DNA]</scope>
</reference>
<dbReference type="EMBL" id="BGPR01006654">
    <property type="protein sequence ID" value="GBN20744.1"/>
    <property type="molecule type" value="Genomic_DNA"/>
</dbReference>
<proteinExistence type="predicted"/>
<evidence type="ECO:0000313" key="2">
    <source>
        <dbReference type="Proteomes" id="UP000499080"/>
    </source>
</evidence>
<name>A0A4Y2M2E8_ARAVE</name>
<dbReference type="Proteomes" id="UP000499080">
    <property type="component" value="Unassembled WGS sequence"/>
</dbReference>
<protein>
    <submittedName>
        <fullName evidence="1">Uncharacterized protein</fullName>
    </submittedName>
</protein>
<accession>A0A4Y2M2E8</accession>
<dbReference type="AlphaFoldDB" id="A0A4Y2M2E8"/>
<evidence type="ECO:0000313" key="1">
    <source>
        <dbReference type="EMBL" id="GBN20744.1"/>
    </source>
</evidence>
<comment type="caution">
    <text evidence="1">The sequence shown here is derived from an EMBL/GenBank/DDBJ whole genome shotgun (WGS) entry which is preliminary data.</text>
</comment>
<gene>
    <name evidence="1" type="ORF">AVEN_1492_1</name>
</gene>
<sequence>MELKDKRTLTVLFLRSEVTECERCLSISNILDTAPRLSEPDLGRWGSTRILLCAGGVLWVASGDVGLTTVDLDREPPEGIILDLERNEIMKI</sequence>